<evidence type="ECO:0000313" key="1">
    <source>
        <dbReference type="EMBL" id="MCZ0806707.1"/>
    </source>
</evidence>
<dbReference type="EMBL" id="JAPTNE010000008">
    <property type="protein sequence ID" value="MCZ0806707.1"/>
    <property type="molecule type" value="Genomic_DNA"/>
</dbReference>
<dbReference type="RefSeq" id="WP_119733705.1">
    <property type="nucleotide sequence ID" value="NZ_CP032410.1"/>
</dbReference>
<name>A0AAP3DEW2_BRELA</name>
<dbReference type="AlphaFoldDB" id="A0AAP3DEW2"/>
<accession>A0AAP3DEW2</accession>
<gene>
    <name evidence="1" type="ORF">O0554_07200</name>
</gene>
<proteinExistence type="predicted"/>
<comment type="caution">
    <text evidence="1">The sequence shown here is derived from an EMBL/GenBank/DDBJ whole genome shotgun (WGS) entry which is preliminary data.</text>
</comment>
<evidence type="ECO:0000313" key="2">
    <source>
        <dbReference type="Proteomes" id="UP001077662"/>
    </source>
</evidence>
<dbReference type="Proteomes" id="UP001077662">
    <property type="component" value="Unassembled WGS sequence"/>
</dbReference>
<organism evidence="1 2">
    <name type="scientific">Brevibacillus laterosporus</name>
    <name type="common">Bacillus laterosporus</name>
    <dbReference type="NCBI Taxonomy" id="1465"/>
    <lineage>
        <taxon>Bacteria</taxon>
        <taxon>Bacillati</taxon>
        <taxon>Bacillota</taxon>
        <taxon>Bacilli</taxon>
        <taxon>Bacillales</taxon>
        <taxon>Paenibacillaceae</taxon>
        <taxon>Brevibacillus</taxon>
    </lineage>
</organism>
<reference evidence="1" key="1">
    <citation type="submission" date="2022-09" db="EMBL/GenBank/DDBJ databases">
        <title>Genome analysis and characterization of larvicidal activity of Brevibacillus strains.</title>
        <authorList>
            <person name="Patrusheva E.V."/>
            <person name="Izotova A.O."/>
            <person name="Toshchakov S.V."/>
            <person name="Sineoky S.P."/>
        </authorList>
    </citation>
    <scope>NUCLEOTIDE SEQUENCE</scope>
    <source>
        <strain evidence="1">VKPM_B-13247</strain>
    </source>
</reference>
<protein>
    <submittedName>
        <fullName evidence="1">Uncharacterized protein</fullName>
    </submittedName>
</protein>
<sequence length="126" mass="14114">MKVSIKRYKPDESKVRFTSQYGEGSAIWHGNPPKEGSTYDVEIEIPQLLAWEKDIQATNMDESSIKIQNDMVDLVGKLESVSEDDGCCVVRVGESIILVETEGIPLKVGSFLRVQTKSVILYNNHL</sequence>